<dbReference type="Gene3D" id="1.10.418.10">
    <property type="entry name" value="Calponin-like domain"/>
    <property type="match status" value="1"/>
</dbReference>
<dbReference type="SMART" id="SM01203">
    <property type="entry name" value="DUF3585"/>
    <property type="match status" value="1"/>
</dbReference>
<organism evidence="23 24">
    <name type="scientific">Sus scrofa</name>
    <name type="common">Pig</name>
    <dbReference type="NCBI Taxonomy" id="9823"/>
    <lineage>
        <taxon>Eukaryota</taxon>
        <taxon>Metazoa</taxon>
        <taxon>Chordata</taxon>
        <taxon>Craniata</taxon>
        <taxon>Vertebrata</taxon>
        <taxon>Euteleostomi</taxon>
        <taxon>Mammalia</taxon>
        <taxon>Eutheria</taxon>
        <taxon>Laurasiatheria</taxon>
        <taxon>Artiodactyla</taxon>
        <taxon>Suina</taxon>
        <taxon>Suidae</taxon>
        <taxon>Sus</taxon>
    </lineage>
</organism>
<keyword evidence="8 18" id="KW-0479">Metal-binding</keyword>
<dbReference type="PANTHER" id="PTHR23167">
    <property type="entry name" value="CALPONIN HOMOLOGY DOMAIN-CONTAINING PROTEIN DDB_G0272472-RELATED"/>
    <property type="match status" value="1"/>
</dbReference>
<dbReference type="PRINTS" id="PR00420">
    <property type="entry name" value="RNGMNOXGNASE"/>
</dbReference>
<keyword evidence="16" id="KW-0539">Nucleus</keyword>
<dbReference type="PROSITE" id="PS50021">
    <property type="entry name" value="CH"/>
    <property type="match status" value="1"/>
</dbReference>
<feature type="domain" description="Calponin-homology (CH)" evidence="20">
    <location>
        <begin position="516"/>
        <end position="619"/>
    </location>
</feature>
<evidence type="ECO:0000256" key="1">
    <source>
        <dbReference type="ARBA" id="ARBA00001974"/>
    </source>
</evidence>
<feature type="compositionally biased region" description="Polar residues" evidence="19">
    <location>
        <begin position="1369"/>
        <end position="1378"/>
    </location>
</feature>
<dbReference type="InterPro" id="IPR036872">
    <property type="entry name" value="CH_dom_sf"/>
</dbReference>
<dbReference type="SMART" id="SM00132">
    <property type="entry name" value="LIM"/>
    <property type="match status" value="1"/>
</dbReference>
<evidence type="ECO:0000256" key="2">
    <source>
        <dbReference type="ARBA" id="ARBA00004123"/>
    </source>
</evidence>
<feature type="compositionally biased region" description="Basic and acidic residues" evidence="19">
    <location>
        <begin position="1346"/>
        <end position="1360"/>
    </location>
</feature>
<dbReference type="GO" id="GO:0005737">
    <property type="term" value="C:cytoplasm"/>
    <property type="evidence" value="ECO:0007669"/>
    <property type="project" value="UniProtKB-SubCell"/>
</dbReference>
<dbReference type="InterPro" id="IPR050540">
    <property type="entry name" value="F-actin_Monoox_Mical"/>
</dbReference>
<dbReference type="InterPro" id="IPR057494">
    <property type="entry name" value="Rossman_Mical"/>
</dbReference>
<proteinExistence type="inferred from homology"/>
<feature type="compositionally biased region" description="Polar residues" evidence="19">
    <location>
        <begin position="1058"/>
        <end position="1080"/>
    </location>
</feature>
<sequence length="1671" mass="186856">MGENEDEKQTQAGQVFENFVQASTCKGTLQAFNILTRHLDLDPLDHRNFYSKLKSKVTTWKAKALWYKLDKRGSHKEYKRGKSCMNTKCLIIGGGPCGLRTAIELAYLGAKVVVVEKRDTFSRNNVLHLWPFTIHDLRGLGAKKFYGKFCAGSIDHISIRQLQLILFKVALLLGVEIHVNVEFVKVLEPPEDQENQKIGWRAEFLPADHSLSEFEFDVIIGADGRRNTLEGFRRKEFRGKLAIAITANFINRNSTAEAKVEEISGVAFIFNQKFFQDLKEETGIDLENIVYYKDCTHYFVMTAKKQSLLDKGVIINDYIDTEMLLCAENVNQDNLLSYAREAADFATNYQLPSLDFAMNHYGQPDVAMFDFTSMYASENAALVRERQSHQLLVALVGDSLLEPFWPMGTGCARGFLAAFDTAWMVKSWDQGTPPLELLAERESLYRLLPQTTPENINKNFEQYTLDPGTRYPNLNSNCVRPHQVKHLYITKELHQCPLERLGSVRRSVGLSRRESDIRPSKLLTWCQQQTEGYQHVNVTDLTTSWRSGLALCAIIHRFRPELINFDALNEDDAVENNQLAFDVAEREFGIPPVTTGKEMASAQEPDKLSMVLYLSKFYELFRGTPLRPVDSWRKNYRENADLSLAKSSMSHNYLNLTFPRKRTPRVDSRMEENDMNKRRRKGFNNLDEPSAFSSQSLGSNQEGGKEGGNQNKVKSMASQLLAKFEENSRNPTLLRQESIRKVFPLNLGGSDTCYFCKKRVYVMERLSAEGHFFHRECFRCSVCGTTLRLAAYAFDGDEGKFFCKPHFVHCKTNSQQRKRRAELKQQKEEEGMWKEQEAPRRDPPPESSCAAAAISMPEGSPPDEPTSPKKPKSVPEPEPGNVAGGAASPLPSEWTSVRIGPGEDVVGQDVLAVRVLVTSDDSSSDTEFNHSGREASRAEPSDKRPQQLEPQPPPLPKPLTRHSSLRETLTQTISAQGPEEPEAGQALQRANSFQSPTPSKYQSGRRKFQSSLTPANNERIMSPPKEASSLSPSSSSPSPSLPSSSSADVSRNALDGSSPPQVTVYTPNSQVSRGHFSPSTPIFLRRARGQGPPMELSLHLPHGQVLERAEYCLVSPGGDGLASPGPPRPAEMASDRCQESEAPPGDTRSIHRGPHPFGGKNRCLPDQGLSPGTGEEPGERSTGPKRGEERESMLAEGKKLGLKKLVLTPEQKTRLLDWSDSNPEGLRPEARMQLSQKSTESGRGDCVLKSVRPLLLPRVVRETPPAQREAQEKMGTPAERAPGERSMAPPKSPLRLIANAIRRSLEPLLASSDGGKRAWAKPEPKTLPTSPPHARARSFSLRKNSSSKDGDQQSPKRDMASRASAFFSLGTSTTKAPQSSDPSLPDPLLRTHSLTNRPSKMCPVPVSPPCSKMDDVPTLLEKVSLQETFPDPSRVPKKKTSLFSSLRLRDKSLESFSQESKPRKDLQDLLSIPKGKVLPMDSAQPPEKLVQPVSSTCVGQPAPPPPLEKDAGPNHIPIRAQVTGAPSSTSSTTTSSTDEEFDPQPSVQSKERKTLRRRRKLEKATKQLVKQEELKRLHKAQAIQRQLEEVEERQRASEIQGVRLEKALRGEADSGTQDEAQLLQEWFKLVLEKNKLMRYESELLIMAQELELEDHQSRLEQKLREKMLKED</sequence>
<evidence type="ECO:0000256" key="14">
    <source>
        <dbReference type="ARBA" id="ARBA00023038"/>
    </source>
</evidence>
<dbReference type="InterPro" id="IPR036188">
    <property type="entry name" value="FAD/NAD-bd_sf"/>
</dbReference>
<evidence type="ECO:0000313" key="24">
    <source>
        <dbReference type="Proteomes" id="UP000694725"/>
    </source>
</evidence>
<dbReference type="GO" id="GO:0071949">
    <property type="term" value="F:FAD binding"/>
    <property type="evidence" value="ECO:0007669"/>
    <property type="project" value="InterPro"/>
</dbReference>
<feature type="compositionally biased region" description="Basic and acidic residues" evidence="19">
    <location>
        <begin position="1314"/>
        <end position="1324"/>
    </location>
</feature>
<evidence type="ECO:0000256" key="11">
    <source>
        <dbReference type="ARBA" id="ARBA00022857"/>
    </source>
</evidence>
<evidence type="ECO:0000313" key="23">
    <source>
        <dbReference type="Ensembl" id="ENSSSCP00065013821.1"/>
    </source>
</evidence>
<dbReference type="Gene3D" id="2.10.110.10">
    <property type="entry name" value="Cysteine Rich Protein"/>
    <property type="match status" value="1"/>
</dbReference>
<keyword evidence="6" id="KW-0963">Cytoplasm</keyword>
<evidence type="ECO:0000256" key="13">
    <source>
        <dbReference type="ARBA" id="ARBA00023033"/>
    </source>
</evidence>
<evidence type="ECO:0000256" key="19">
    <source>
        <dbReference type="SAM" id="MobiDB-lite"/>
    </source>
</evidence>
<dbReference type="Pfam" id="PF12130">
    <property type="entry name" value="bMERB_dom"/>
    <property type="match status" value="1"/>
</dbReference>
<evidence type="ECO:0000256" key="8">
    <source>
        <dbReference type="ARBA" id="ARBA00022723"/>
    </source>
</evidence>
<name>A0A8D1Y6U2_PIG</name>
<comment type="subcellular location">
    <subcellularLocation>
        <location evidence="3">Cytoplasm</location>
    </subcellularLocation>
    <subcellularLocation>
        <location evidence="2">Nucleus</location>
    </subcellularLocation>
</comment>
<feature type="compositionally biased region" description="Low complexity" evidence="19">
    <location>
        <begin position="1527"/>
        <end position="1536"/>
    </location>
</feature>
<dbReference type="InterPro" id="IPR022735">
    <property type="entry name" value="bMERB_dom"/>
</dbReference>
<dbReference type="GO" id="GO:0005634">
    <property type="term" value="C:nucleus"/>
    <property type="evidence" value="ECO:0007669"/>
    <property type="project" value="UniProtKB-SubCell"/>
</dbReference>
<keyword evidence="13" id="KW-0503">Monooxygenase</keyword>
<feature type="domain" description="LIM zinc-binding" evidence="21">
    <location>
        <begin position="751"/>
        <end position="813"/>
    </location>
</feature>
<evidence type="ECO:0000256" key="12">
    <source>
        <dbReference type="ARBA" id="ARBA00023002"/>
    </source>
</evidence>
<feature type="region of interest" description="Disordered" evidence="19">
    <location>
        <begin position="660"/>
        <end position="711"/>
    </location>
</feature>
<keyword evidence="10 18" id="KW-0862">Zinc</keyword>
<evidence type="ECO:0000256" key="10">
    <source>
        <dbReference type="ARBA" id="ARBA00022833"/>
    </source>
</evidence>
<dbReference type="SUPFAM" id="SSF51905">
    <property type="entry name" value="FAD/NAD(P)-binding domain"/>
    <property type="match status" value="1"/>
</dbReference>
<dbReference type="Pfam" id="PF00307">
    <property type="entry name" value="CH"/>
    <property type="match status" value="1"/>
</dbReference>
<comment type="cofactor">
    <cofactor evidence="1">
        <name>FAD</name>
        <dbReference type="ChEBI" id="CHEBI:57692"/>
    </cofactor>
</comment>
<evidence type="ECO:0000259" key="22">
    <source>
        <dbReference type="PROSITE" id="PS51848"/>
    </source>
</evidence>
<feature type="region of interest" description="Disordered" evidence="19">
    <location>
        <begin position="1116"/>
        <end position="1415"/>
    </location>
</feature>
<dbReference type="CDD" id="cd09439">
    <property type="entry name" value="LIM_Mical"/>
    <property type="match status" value="1"/>
</dbReference>
<dbReference type="InterPro" id="IPR002938">
    <property type="entry name" value="FAD-bd"/>
</dbReference>
<keyword evidence="12" id="KW-0560">Oxidoreductase</keyword>
<evidence type="ECO:0000256" key="15">
    <source>
        <dbReference type="ARBA" id="ARBA00023203"/>
    </source>
</evidence>
<dbReference type="SUPFAM" id="SSF47576">
    <property type="entry name" value="Calponin-homology domain, CH-domain"/>
    <property type="match status" value="1"/>
</dbReference>
<evidence type="ECO:0000256" key="16">
    <source>
        <dbReference type="ARBA" id="ARBA00023242"/>
    </source>
</evidence>
<feature type="compositionally biased region" description="Basic and acidic residues" evidence="19">
    <location>
        <begin position="664"/>
        <end position="676"/>
    </location>
</feature>
<evidence type="ECO:0000256" key="3">
    <source>
        <dbReference type="ARBA" id="ARBA00004496"/>
    </source>
</evidence>
<dbReference type="Pfam" id="PF01494">
    <property type="entry name" value="FAD_binding_3"/>
    <property type="match status" value="1"/>
</dbReference>
<evidence type="ECO:0000256" key="7">
    <source>
        <dbReference type="ARBA" id="ARBA00022630"/>
    </source>
</evidence>
<dbReference type="GO" id="GO:0120501">
    <property type="term" value="F:F-actin monooxygenase activity"/>
    <property type="evidence" value="ECO:0007669"/>
    <property type="project" value="UniProtKB-EC"/>
</dbReference>
<dbReference type="FunFam" id="1.10.418.10:FF:000026">
    <property type="entry name" value="protein-methionine sulfoxide oxidase MICAL3 isoform X1"/>
    <property type="match status" value="1"/>
</dbReference>
<dbReference type="InterPro" id="IPR001715">
    <property type="entry name" value="CH_dom"/>
</dbReference>
<keyword evidence="14 18" id="KW-0440">LIM domain</keyword>
<dbReference type="FunFam" id="2.10.110.10:FF:000043">
    <property type="entry name" value="protein-methionine sulfoxide oxidase MICAL3 isoform X2"/>
    <property type="match status" value="1"/>
</dbReference>
<keyword evidence="15" id="KW-0009">Actin-binding</keyword>
<evidence type="ECO:0000256" key="6">
    <source>
        <dbReference type="ARBA" id="ARBA00022490"/>
    </source>
</evidence>
<dbReference type="Proteomes" id="UP000694725">
    <property type="component" value="Unplaced"/>
</dbReference>
<dbReference type="Pfam" id="PF25413">
    <property type="entry name" value="Rossman_Mical"/>
    <property type="match status" value="1"/>
</dbReference>
<feature type="compositionally biased region" description="Basic and acidic residues" evidence="19">
    <location>
        <begin position="822"/>
        <end position="844"/>
    </location>
</feature>
<feature type="compositionally biased region" description="Low complexity" evidence="19">
    <location>
        <begin position="1028"/>
        <end position="1046"/>
    </location>
</feature>
<evidence type="ECO:0000259" key="20">
    <source>
        <dbReference type="PROSITE" id="PS50021"/>
    </source>
</evidence>
<dbReference type="GO" id="GO:0030042">
    <property type="term" value="P:actin filament depolymerization"/>
    <property type="evidence" value="ECO:0007669"/>
    <property type="project" value="UniProtKB-ARBA"/>
</dbReference>
<evidence type="ECO:0000256" key="9">
    <source>
        <dbReference type="ARBA" id="ARBA00022827"/>
    </source>
</evidence>
<dbReference type="Pfam" id="PF00412">
    <property type="entry name" value="LIM"/>
    <property type="match status" value="1"/>
</dbReference>
<dbReference type="Gene3D" id="3.50.50.60">
    <property type="entry name" value="FAD/NAD(P)-binding domain"/>
    <property type="match status" value="1"/>
</dbReference>
<evidence type="ECO:0000256" key="4">
    <source>
        <dbReference type="ARBA" id="ARBA00008223"/>
    </source>
</evidence>
<feature type="compositionally biased region" description="Basic and acidic residues" evidence="19">
    <location>
        <begin position="927"/>
        <end position="946"/>
    </location>
</feature>
<dbReference type="SUPFAM" id="SSF57716">
    <property type="entry name" value="Glucocorticoid receptor-like (DNA-binding domain)"/>
    <property type="match status" value="2"/>
</dbReference>
<dbReference type="GO" id="GO:0003779">
    <property type="term" value="F:actin binding"/>
    <property type="evidence" value="ECO:0007669"/>
    <property type="project" value="UniProtKB-KW"/>
</dbReference>
<feature type="region of interest" description="Disordered" evidence="19">
    <location>
        <begin position="1448"/>
        <end position="1566"/>
    </location>
</feature>
<dbReference type="InterPro" id="IPR001781">
    <property type="entry name" value="Znf_LIM"/>
</dbReference>
<evidence type="ECO:0000256" key="17">
    <source>
        <dbReference type="ARBA" id="ARBA00049522"/>
    </source>
</evidence>
<protein>
    <recommendedName>
        <fullName evidence="5">F-actin monooxygenase</fullName>
        <ecNumber evidence="5">1.14.13.225</ecNumber>
    </recommendedName>
</protein>
<dbReference type="PROSITE" id="PS50023">
    <property type="entry name" value="LIM_DOMAIN_2"/>
    <property type="match status" value="1"/>
</dbReference>
<feature type="region of interest" description="Disordered" evidence="19">
    <location>
        <begin position="814"/>
        <end position="1087"/>
    </location>
</feature>
<keyword evidence="11" id="KW-0521">NADP</keyword>
<dbReference type="PANTHER" id="PTHR23167:SF39">
    <property type="entry name" value="[F-ACTIN]-MONOOXYGENASE MICAL2"/>
    <property type="match status" value="1"/>
</dbReference>
<feature type="compositionally biased region" description="Low complexity" evidence="19">
    <location>
        <begin position="1379"/>
        <end position="1388"/>
    </location>
</feature>
<dbReference type="EC" id="1.14.13.225" evidence="5"/>
<dbReference type="FunFam" id="3.50.50.60:FF:000004">
    <property type="entry name" value="protein-methionine sulfoxide oxidase MICAL2 isoform X1"/>
    <property type="match status" value="1"/>
</dbReference>
<evidence type="ECO:0000256" key="18">
    <source>
        <dbReference type="PROSITE-ProRule" id="PRU00125"/>
    </source>
</evidence>
<reference evidence="23" key="1">
    <citation type="submission" date="2025-08" db="UniProtKB">
        <authorList>
            <consortium name="Ensembl"/>
        </authorList>
    </citation>
    <scope>IDENTIFICATION</scope>
</reference>
<comment type="catalytic activity">
    <reaction evidence="17">
        <text>L-methionyl-[F-actin] + NADPH + O2 + H(+) = L-methionyl-(R)-S-oxide-[F-actin] + NADP(+) + H2O</text>
        <dbReference type="Rhea" id="RHEA:51308"/>
        <dbReference type="Rhea" id="RHEA-COMP:12953"/>
        <dbReference type="Rhea" id="RHEA-COMP:12956"/>
        <dbReference type="ChEBI" id="CHEBI:15377"/>
        <dbReference type="ChEBI" id="CHEBI:15378"/>
        <dbReference type="ChEBI" id="CHEBI:15379"/>
        <dbReference type="ChEBI" id="CHEBI:16044"/>
        <dbReference type="ChEBI" id="CHEBI:45764"/>
        <dbReference type="ChEBI" id="CHEBI:57783"/>
        <dbReference type="ChEBI" id="CHEBI:58349"/>
        <dbReference type="EC" id="1.14.13.225"/>
    </reaction>
</comment>
<evidence type="ECO:0000259" key="21">
    <source>
        <dbReference type="PROSITE" id="PS50023"/>
    </source>
</evidence>
<dbReference type="PROSITE" id="PS51848">
    <property type="entry name" value="BMERB"/>
    <property type="match status" value="1"/>
</dbReference>
<comment type="similarity">
    <text evidence="4">Belongs to the Mical family.</text>
</comment>
<evidence type="ECO:0000256" key="5">
    <source>
        <dbReference type="ARBA" id="ARBA00012709"/>
    </source>
</evidence>
<dbReference type="Ensembl" id="ENSSSCT00065033430.1">
    <property type="protein sequence ID" value="ENSSSCP00065013821.1"/>
    <property type="gene ID" value="ENSSSCG00065024960.1"/>
</dbReference>
<dbReference type="SMART" id="SM00033">
    <property type="entry name" value="CH"/>
    <property type="match status" value="1"/>
</dbReference>
<dbReference type="GO" id="GO:0046872">
    <property type="term" value="F:metal ion binding"/>
    <property type="evidence" value="ECO:0007669"/>
    <property type="project" value="UniProtKB-KW"/>
</dbReference>
<feature type="compositionally biased region" description="Basic and acidic residues" evidence="19">
    <location>
        <begin position="1185"/>
        <end position="1199"/>
    </location>
</feature>
<feature type="compositionally biased region" description="Polar residues" evidence="19">
    <location>
        <begin position="966"/>
        <end position="975"/>
    </location>
</feature>
<feature type="compositionally biased region" description="Polar residues" evidence="19">
    <location>
        <begin position="988"/>
        <end position="1002"/>
    </location>
</feature>
<feature type="domain" description="BMERB" evidence="22">
    <location>
        <begin position="1570"/>
        <end position="1671"/>
    </location>
</feature>
<keyword evidence="9" id="KW-0274">FAD</keyword>
<keyword evidence="7" id="KW-0285">Flavoprotein</keyword>
<accession>A0A8D1Y6U2</accession>
<dbReference type="PROSITE" id="PS00478">
    <property type="entry name" value="LIM_DOMAIN_1"/>
    <property type="match status" value="1"/>
</dbReference>